<feature type="non-terminal residue" evidence="1">
    <location>
        <position position="70"/>
    </location>
</feature>
<evidence type="ECO:0000313" key="1">
    <source>
        <dbReference type="EMBL" id="SVC96902.1"/>
    </source>
</evidence>
<organism evidence="1">
    <name type="scientific">marine metagenome</name>
    <dbReference type="NCBI Taxonomy" id="408172"/>
    <lineage>
        <taxon>unclassified sequences</taxon>
        <taxon>metagenomes</taxon>
        <taxon>ecological metagenomes</taxon>
    </lineage>
</organism>
<proteinExistence type="predicted"/>
<name>A0A382RI45_9ZZZZ</name>
<sequence>MVVERLEMLESLIAKAGIVLLKNNLGEPDEYLKDAERLGKEDLFNEHLIRTSEKIKFIRELIKGEEDLDT</sequence>
<gene>
    <name evidence="1" type="ORF">METZ01_LOCUS349756</name>
</gene>
<protein>
    <submittedName>
        <fullName evidence="1">Uncharacterized protein</fullName>
    </submittedName>
</protein>
<dbReference type="EMBL" id="UINC01121613">
    <property type="protein sequence ID" value="SVC96902.1"/>
    <property type="molecule type" value="Genomic_DNA"/>
</dbReference>
<reference evidence="1" key="1">
    <citation type="submission" date="2018-05" db="EMBL/GenBank/DDBJ databases">
        <authorList>
            <person name="Lanie J.A."/>
            <person name="Ng W.-L."/>
            <person name="Kazmierczak K.M."/>
            <person name="Andrzejewski T.M."/>
            <person name="Davidsen T.M."/>
            <person name="Wayne K.J."/>
            <person name="Tettelin H."/>
            <person name="Glass J.I."/>
            <person name="Rusch D."/>
            <person name="Podicherti R."/>
            <person name="Tsui H.-C.T."/>
            <person name="Winkler M.E."/>
        </authorList>
    </citation>
    <scope>NUCLEOTIDE SEQUENCE</scope>
</reference>
<dbReference type="AlphaFoldDB" id="A0A382RI45"/>
<accession>A0A382RI45</accession>